<gene>
    <name evidence="1" type="ordered locus">Aazo_1253</name>
</gene>
<accession>D7E3C6</accession>
<reference evidence="1 2" key="1">
    <citation type="journal article" date="2010" name="PLoS ONE">
        <title>Genome erosion in a nitrogen-fixing vertically transmitted endosymbiotic multicellular cyanobacterium.</title>
        <authorList>
            <person name="Ran L."/>
            <person name="Larsson J."/>
            <person name="Vigil-Stenman T."/>
            <person name="Nylander J.A."/>
            <person name="Ininbergs K."/>
            <person name="Zheng W.W."/>
            <person name="Lapidus A."/>
            <person name="Lowry S."/>
            <person name="Haselkorn R."/>
            <person name="Bergman B."/>
        </authorList>
    </citation>
    <scope>NUCLEOTIDE SEQUENCE [LARGE SCALE GENOMIC DNA]</scope>
    <source>
        <strain evidence="1 2">0708</strain>
    </source>
</reference>
<dbReference type="EMBL" id="CP002059">
    <property type="protein sequence ID" value="ADI63549.1"/>
    <property type="molecule type" value="Genomic_DNA"/>
</dbReference>
<dbReference type="KEGG" id="naz:Aazo_1253"/>
<organism evidence="1 2">
    <name type="scientific">Nostoc azollae (strain 0708)</name>
    <name type="common">Anabaena azollae (strain 0708)</name>
    <dbReference type="NCBI Taxonomy" id="551115"/>
    <lineage>
        <taxon>Bacteria</taxon>
        <taxon>Bacillati</taxon>
        <taxon>Cyanobacteriota</taxon>
        <taxon>Cyanophyceae</taxon>
        <taxon>Nostocales</taxon>
        <taxon>Nostocaceae</taxon>
        <taxon>Trichormus</taxon>
    </lineage>
</organism>
<evidence type="ECO:0000313" key="2">
    <source>
        <dbReference type="Proteomes" id="UP000001511"/>
    </source>
</evidence>
<protein>
    <submittedName>
        <fullName evidence="1">Uncharacterized protein</fullName>
    </submittedName>
</protein>
<evidence type="ECO:0000313" key="1">
    <source>
        <dbReference type="EMBL" id="ADI63549.1"/>
    </source>
</evidence>
<dbReference type="AlphaFoldDB" id="D7E3C6"/>
<dbReference type="Proteomes" id="UP000001511">
    <property type="component" value="Chromosome"/>
</dbReference>
<keyword evidence="2" id="KW-1185">Reference proteome</keyword>
<name>D7E3C6_NOSA0</name>
<dbReference type="HOGENOM" id="CLU_2918074_0_0_3"/>
<proteinExistence type="predicted"/>
<sequence length="61" mass="7176">MMVQGNLPTNNFELWRSLRSAEMDYCRARWGFFSHSTDKQLTIRQALKSPSDRTTTVRILL</sequence>